<keyword evidence="3" id="KW-0175">Coiled coil</keyword>
<comment type="caution">
    <text evidence="4">The sequence shown here is derived from an EMBL/GenBank/DDBJ whole genome shotgun (WGS) entry which is preliminary data.</text>
</comment>
<keyword evidence="2" id="KW-0732">Signal</keyword>
<evidence type="ECO:0000313" key="4">
    <source>
        <dbReference type="EMBL" id="TCK69577.1"/>
    </source>
</evidence>
<dbReference type="Proteomes" id="UP000295496">
    <property type="component" value="Unassembled WGS sequence"/>
</dbReference>
<keyword evidence="2" id="KW-0812">Transmembrane</keyword>
<keyword evidence="5" id="KW-1185">Reference proteome</keyword>
<dbReference type="Gene3D" id="2.20.200.10">
    <property type="entry name" value="Outer membrane efflux proteins (OEP)"/>
    <property type="match status" value="1"/>
</dbReference>
<dbReference type="GO" id="GO:0015562">
    <property type="term" value="F:efflux transmembrane transporter activity"/>
    <property type="evidence" value="ECO:0007669"/>
    <property type="project" value="InterPro"/>
</dbReference>
<keyword evidence="2" id="KW-0472">Membrane</keyword>
<sequence length="469" mass="50875">MQILHRTFKLSMIAGFVAILTACNATVDAEQASSVNTPVQFDQVKAGQSQMEIKQWWQNWNDPELSRLIEKGLSQNLDIALAQARLNEARANYDYAEADKGINVSGNASTGGGVNRMKIGNSSADTSASGNIYGGVSASWELDFFGKKKSDADAARSLTLAQQEQFYAAQMLVASEIANNYFQIYALDRQANLINQAIKELQSLENYVKGRFNTGGATAYEVTEISTQITAQQARLTTLKAQADQAQRNIAVLTGETPQGFRIVKSGNPLARIPAVPNGVMPSDVISNRPDLRTAQHNVDAYAAKLASAKADLYPRFNISFMGDGGYVKLDNDLSKVSGILGMVSAGVQLPIFTNGRLEANIDAADARLKSAVIQYDQTLLTALKEVDNAYQMSAALKNQTALNQKSVNLANKQAQDAQTLFQHGNKTLDVAIRARVTALNNQEAVVQSQLAQAQNWVELYKALGGGWR</sequence>
<keyword evidence="2 4" id="KW-0449">Lipoprotein</keyword>
<dbReference type="NCBIfam" id="TIGR01845">
    <property type="entry name" value="outer_NodT"/>
    <property type="match status" value="1"/>
</dbReference>
<accession>A0A4R1KY98</accession>
<reference evidence="4 5" key="1">
    <citation type="submission" date="2019-03" db="EMBL/GenBank/DDBJ databases">
        <title>Genomic Encyclopedia of Type Strains, Phase IV (KMG-IV): sequencing the most valuable type-strain genomes for metagenomic binning, comparative biology and taxonomic classification.</title>
        <authorList>
            <person name="Goeker M."/>
        </authorList>
    </citation>
    <scope>NUCLEOTIDE SEQUENCE [LARGE SCALE GENOMIC DNA]</scope>
    <source>
        <strain evidence="4 5">DSM 10053</strain>
    </source>
</reference>
<name>A0A4R1KY98_9PAST</name>
<dbReference type="Pfam" id="PF02321">
    <property type="entry name" value="OEP"/>
    <property type="match status" value="2"/>
</dbReference>
<feature type="chain" id="PRO_5023986297" evidence="2">
    <location>
        <begin position="26"/>
        <end position="469"/>
    </location>
</feature>
<dbReference type="InterPro" id="IPR010131">
    <property type="entry name" value="MdtP/NodT-like"/>
</dbReference>
<dbReference type="EMBL" id="SMGJ01000004">
    <property type="protein sequence ID" value="TCK69577.1"/>
    <property type="molecule type" value="Genomic_DNA"/>
</dbReference>
<dbReference type="RefSeq" id="WP_132302085.1">
    <property type="nucleotide sequence ID" value="NZ_CP170642.1"/>
</dbReference>
<dbReference type="AlphaFoldDB" id="A0A4R1KY98"/>
<dbReference type="PROSITE" id="PS51257">
    <property type="entry name" value="PROKAR_LIPOPROTEIN"/>
    <property type="match status" value="1"/>
</dbReference>
<dbReference type="GO" id="GO:0016020">
    <property type="term" value="C:membrane"/>
    <property type="evidence" value="ECO:0007669"/>
    <property type="project" value="InterPro"/>
</dbReference>
<organism evidence="4 5">
    <name type="scientific">Lonepinella koalarum</name>
    <dbReference type="NCBI Taxonomy" id="53417"/>
    <lineage>
        <taxon>Bacteria</taxon>
        <taxon>Pseudomonadati</taxon>
        <taxon>Pseudomonadota</taxon>
        <taxon>Gammaproteobacteria</taxon>
        <taxon>Pasteurellales</taxon>
        <taxon>Pasteurellaceae</taxon>
        <taxon>Lonepinella</taxon>
    </lineage>
</organism>
<feature type="coiled-coil region" evidence="3">
    <location>
        <begin position="187"/>
        <end position="256"/>
    </location>
</feature>
<dbReference type="PANTHER" id="PTHR30203">
    <property type="entry name" value="OUTER MEMBRANE CATION EFFLUX PROTEIN"/>
    <property type="match status" value="1"/>
</dbReference>
<evidence type="ECO:0000313" key="5">
    <source>
        <dbReference type="Proteomes" id="UP000295496"/>
    </source>
</evidence>
<dbReference type="Gene3D" id="1.20.1600.10">
    <property type="entry name" value="Outer membrane efflux proteins (OEP)"/>
    <property type="match status" value="1"/>
</dbReference>
<evidence type="ECO:0000256" key="1">
    <source>
        <dbReference type="ARBA" id="ARBA00007613"/>
    </source>
</evidence>
<protein>
    <submittedName>
        <fullName evidence="4">NodT family efflux transporter outer membrane factor (OMF) lipoprotein</fullName>
    </submittedName>
</protein>
<evidence type="ECO:0000256" key="3">
    <source>
        <dbReference type="SAM" id="Coils"/>
    </source>
</evidence>
<gene>
    <name evidence="4" type="ORF">EV692_1501</name>
</gene>
<comment type="similarity">
    <text evidence="1 2">Belongs to the outer membrane factor (OMF) (TC 1.B.17) family.</text>
</comment>
<dbReference type="InterPro" id="IPR003423">
    <property type="entry name" value="OMP_efflux"/>
</dbReference>
<dbReference type="SUPFAM" id="SSF56954">
    <property type="entry name" value="Outer membrane efflux proteins (OEP)"/>
    <property type="match status" value="1"/>
</dbReference>
<evidence type="ECO:0000256" key="2">
    <source>
        <dbReference type="RuleBase" id="RU362097"/>
    </source>
</evidence>
<proteinExistence type="inferred from homology"/>
<feature type="signal peptide" evidence="2">
    <location>
        <begin position="1"/>
        <end position="25"/>
    </location>
</feature>